<dbReference type="Pfam" id="PF00271">
    <property type="entry name" value="Helicase_C"/>
    <property type="match status" value="1"/>
</dbReference>
<dbReference type="GO" id="GO:0006304">
    <property type="term" value="P:DNA modification"/>
    <property type="evidence" value="ECO:0007669"/>
    <property type="project" value="InterPro"/>
</dbReference>
<proteinExistence type="predicted"/>
<dbReference type="PROSITE" id="PS51194">
    <property type="entry name" value="HELICASE_CTER"/>
    <property type="match status" value="1"/>
</dbReference>
<dbReference type="PANTHER" id="PTHR47396">
    <property type="entry name" value="TYPE I RESTRICTION ENZYME ECOKI R PROTEIN"/>
    <property type="match status" value="1"/>
</dbReference>
<evidence type="ECO:0000313" key="5">
    <source>
        <dbReference type="Proteomes" id="UP000030700"/>
    </source>
</evidence>
<dbReference type="InterPro" id="IPR001650">
    <property type="entry name" value="Helicase_C-like"/>
</dbReference>
<evidence type="ECO:0000313" key="4">
    <source>
        <dbReference type="EMBL" id="GAK50512.1"/>
    </source>
</evidence>
<dbReference type="GO" id="GO:0003677">
    <property type="term" value="F:DNA binding"/>
    <property type="evidence" value="ECO:0007669"/>
    <property type="project" value="InterPro"/>
</dbReference>
<dbReference type="Pfam" id="PF13643">
    <property type="entry name" value="DUF4145"/>
    <property type="match status" value="1"/>
</dbReference>
<dbReference type="SUPFAM" id="SSF52540">
    <property type="entry name" value="P-loop containing nucleoside triphosphate hydrolases"/>
    <property type="match status" value="1"/>
</dbReference>
<feature type="coiled-coil region" evidence="1">
    <location>
        <begin position="818"/>
        <end position="845"/>
    </location>
</feature>
<dbReference type="GO" id="GO:0005829">
    <property type="term" value="C:cytosol"/>
    <property type="evidence" value="ECO:0007669"/>
    <property type="project" value="TreeGrafter"/>
</dbReference>
<dbReference type="GO" id="GO:0005524">
    <property type="term" value="F:ATP binding"/>
    <property type="evidence" value="ECO:0007669"/>
    <property type="project" value="InterPro"/>
</dbReference>
<protein>
    <submittedName>
        <fullName evidence="4">Type III restriction protein res subunit</fullName>
    </submittedName>
</protein>
<keyword evidence="1" id="KW-0175">Coiled coil</keyword>
<dbReference type="InterPro" id="IPR014001">
    <property type="entry name" value="Helicase_ATP-bd"/>
</dbReference>
<feature type="coiled-coil region" evidence="1">
    <location>
        <begin position="149"/>
        <end position="179"/>
    </location>
</feature>
<dbReference type="InterPro" id="IPR013670">
    <property type="entry name" value="EcoEI_R_C_dom"/>
</dbReference>
<feature type="domain" description="Helicase ATP-binding" evidence="2">
    <location>
        <begin position="390"/>
        <end position="571"/>
    </location>
</feature>
<dbReference type="Pfam" id="PF04851">
    <property type="entry name" value="ResIII"/>
    <property type="match status" value="1"/>
</dbReference>
<dbReference type="HOGENOM" id="CLU_007363_0_0_0"/>
<dbReference type="InterPro" id="IPR025285">
    <property type="entry name" value="DUF4145"/>
</dbReference>
<dbReference type="AlphaFoldDB" id="A0A0S6VSW7"/>
<dbReference type="Gene3D" id="3.90.1570.30">
    <property type="match status" value="1"/>
</dbReference>
<feature type="domain" description="Helicase C-terminal" evidence="3">
    <location>
        <begin position="648"/>
        <end position="802"/>
    </location>
</feature>
<dbReference type="SMART" id="SM00487">
    <property type="entry name" value="DEXDc"/>
    <property type="match status" value="1"/>
</dbReference>
<dbReference type="STRING" id="1499966.U14_01743"/>
<evidence type="ECO:0000256" key="1">
    <source>
        <dbReference type="SAM" id="Coils"/>
    </source>
</evidence>
<dbReference type="CDD" id="cd18799">
    <property type="entry name" value="SF2_C_EcoAI-like"/>
    <property type="match status" value="1"/>
</dbReference>
<dbReference type="InterPro" id="IPR006935">
    <property type="entry name" value="Helicase/UvrB_N"/>
</dbReference>
<dbReference type="InterPro" id="IPR027417">
    <property type="entry name" value="P-loop_NTPase"/>
</dbReference>
<evidence type="ECO:0000259" key="3">
    <source>
        <dbReference type="PROSITE" id="PS51194"/>
    </source>
</evidence>
<dbReference type="SMART" id="SM00490">
    <property type="entry name" value="HELICc"/>
    <property type="match status" value="1"/>
</dbReference>
<dbReference type="PROSITE" id="PS51192">
    <property type="entry name" value="HELICASE_ATP_BIND_1"/>
    <property type="match status" value="1"/>
</dbReference>
<dbReference type="Gene3D" id="3.40.50.300">
    <property type="entry name" value="P-loop containing nucleotide triphosphate hydrolases"/>
    <property type="match status" value="2"/>
</dbReference>
<keyword evidence="5" id="KW-1185">Reference proteome</keyword>
<dbReference type="CDD" id="cd18032">
    <property type="entry name" value="DEXHc_RE_I_III_res"/>
    <property type="match status" value="1"/>
</dbReference>
<dbReference type="EMBL" id="DF820456">
    <property type="protein sequence ID" value="GAK50512.1"/>
    <property type="molecule type" value="Genomic_DNA"/>
</dbReference>
<dbReference type="NCBIfam" id="NF008521">
    <property type="entry name" value="PRK11448.1"/>
    <property type="match status" value="1"/>
</dbReference>
<dbReference type="InterPro" id="IPR050742">
    <property type="entry name" value="Helicase_Restrict-Modif_Enz"/>
</dbReference>
<dbReference type="Pfam" id="PF08463">
    <property type="entry name" value="EcoEI_R_C"/>
    <property type="match status" value="1"/>
</dbReference>
<gene>
    <name evidence="4" type="ORF">U14_01743</name>
</gene>
<evidence type="ECO:0000259" key="2">
    <source>
        <dbReference type="PROSITE" id="PS51192"/>
    </source>
</evidence>
<name>A0A0S6VSW7_9BACT</name>
<dbReference type="Proteomes" id="UP000030700">
    <property type="component" value="Unassembled WGS sequence"/>
</dbReference>
<sequence length="1079" mass="122851">MCFVVKEMTSNFAFLANTWPKLARHAEFAEQNLYHDPNTTLSKLRLFSENITIHLFDYLNLPLPADNTQFERLKILRNRGVLPPEVDMIFHKLRKFGNDAIHAGFDSFDEAKICLSFAHKLARWFAVVYDNQPEAAQFEFTMPERRDPSAEFEQLKAEYEKTAQELDRLKTERLSAEKQDERKVLSFAAAQQLKFDEAETRKLIDAQLRDAGWEADTKRLKWPDCIPEPGKNRAIAEWPVGEQNRADYALFIGLQFVGIIEAKKKQKDVSSDIGQAQKYAKLALIHGEEQFTGGPWCGHRVPFVFASNGRGFSEMVKSKSGLWFLDLRKASNHAKALRNWYSPDDLRDLLRRDIEQGNVHLKQESFAYLQSPNGANLRDYQIAAIKAVEEAILSGRDRVLLSMATGTGKTRTALGLIYRLLKSKRFKRILFVVDRTSLGDQAEGIFKETRLEELQTLTEIYDVKGLKDATPDEETKLHIATVQSLVRRVSDPAVAPSVGQYDCVIVDEAHRGYLLDREGGGDEEFLSQKDYLSKYRNAIEYFEATRIGLTATPAFHTIDIFGEPAYIYGYRQAVIDGYLVDFEPPYQIDTALKLAGIHYVKDRPALIYNRRTAAIEEIAHLEDDVDIEIDGFNTKVITPPFNQAVAGELIKHVDPLDDGKTLIFAASDEHADLVVTTLKDAYQAAGRAVPDEAILKITGSVENQLELIRHFKNERFPNIVVTVDLLTTGIDVPKITNLVFLRRVKSRILYEQMLGRATRRCDEIGKDHFSIYDAVGLYDVLEPVSAMKPVAASISERFVELITQMRVAASPQEMQAIRDKILAKLQRKKQRIIKAEQRLQELFLLKSNNRTPEQYIKELAATPFAKLLGRLQADWGLFELLDHESFEPNFQYVSTAPDQVVSVTRGYGKNNAAPEDYLDTFKRYLDEQKDRIAALSILCQRPATLTRNDVKQLRLILEEAGFSQTHLNDAWNAVTHDEILIDMITLIRHLALGDALVSHQERISRAVGKIRAMKAWTKVQKQWLDRIEKQLLVQDPIGKEDFDAEPFASHGGFHYINNIFDGELATMLDALNEYLYQTA</sequence>
<reference evidence="4" key="1">
    <citation type="journal article" date="2015" name="PeerJ">
        <title>First genomic representation of candidate bacterial phylum KSB3 points to enhanced environmental sensing as a trigger of wastewater bulking.</title>
        <authorList>
            <person name="Sekiguchi Y."/>
            <person name="Ohashi A."/>
            <person name="Parks D.H."/>
            <person name="Yamauchi T."/>
            <person name="Tyson G.W."/>
            <person name="Hugenholtz P."/>
        </authorList>
    </citation>
    <scope>NUCLEOTIDE SEQUENCE [LARGE SCALE GENOMIC DNA]</scope>
</reference>
<dbReference type="PANTHER" id="PTHR47396:SF1">
    <property type="entry name" value="ATP-DEPENDENT HELICASE IRC3-RELATED"/>
    <property type="match status" value="1"/>
</dbReference>
<accession>A0A0S6VSW7</accession>
<organism evidence="4">
    <name type="scientific">Candidatus Moduliflexus flocculans</name>
    <dbReference type="NCBI Taxonomy" id="1499966"/>
    <lineage>
        <taxon>Bacteria</taxon>
        <taxon>Candidatus Moduliflexota</taxon>
        <taxon>Candidatus Moduliflexia</taxon>
        <taxon>Candidatus Moduliflexales</taxon>
        <taxon>Candidatus Moduliflexaceae</taxon>
    </lineage>
</organism>
<dbReference type="GO" id="GO:0016787">
    <property type="term" value="F:hydrolase activity"/>
    <property type="evidence" value="ECO:0007669"/>
    <property type="project" value="InterPro"/>
</dbReference>